<comment type="caution">
    <text evidence="1">The sequence shown here is derived from an EMBL/GenBank/DDBJ whole genome shotgun (WGS) entry which is preliminary data.</text>
</comment>
<proteinExistence type="predicted"/>
<reference evidence="1" key="1">
    <citation type="submission" date="2021-02" db="EMBL/GenBank/DDBJ databases">
        <authorList>
            <consortium name="DOE Joint Genome Institute"/>
            <person name="Ahrendt S."/>
            <person name="Looney B.P."/>
            <person name="Miyauchi S."/>
            <person name="Morin E."/>
            <person name="Drula E."/>
            <person name="Courty P.E."/>
            <person name="Chicoki N."/>
            <person name="Fauchery L."/>
            <person name="Kohler A."/>
            <person name="Kuo A."/>
            <person name="Labutti K."/>
            <person name="Pangilinan J."/>
            <person name="Lipzen A."/>
            <person name="Riley R."/>
            <person name="Andreopoulos W."/>
            <person name="He G."/>
            <person name="Johnson J."/>
            <person name="Barry K.W."/>
            <person name="Grigoriev I.V."/>
            <person name="Nagy L."/>
            <person name="Hibbett D."/>
            <person name="Henrissat B."/>
            <person name="Matheny P.B."/>
            <person name="Labbe J."/>
            <person name="Martin F."/>
        </authorList>
    </citation>
    <scope>NUCLEOTIDE SEQUENCE</scope>
    <source>
        <strain evidence="1">FP105234-sp</strain>
    </source>
</reference>
<evidence type="ECO:0000313" key="2">
    <source>
        <dbReference type="Proteomes" id="UP000814033"/>
    </source>
</evidence>
<keyword evidence="2" id="KW-1185">Reference proteome</keyword>
<dbReference type="EMBL" id="MU276303">
    <property type="protein sequence ID" value="KAI0039450.1"/>
    <property type="molecule type" value="Genomic_DNA"/>
</dbReference>
<dbReference type="Proteomes" id="UP000814033">
    <property type="component" value="Unassembled WGS sequence"/>
</dbReference>
<name>A0ACB8R6Q8_9AGAM</name>
<evidence type="ECO:0000313" key="1">
    <source>
        <dbReference type="EMBL" id="KAI0039450.1"/>
    </source>
</evidence>
<protein>
    <submittedName>
        <fullName evidence="1">Uncharacterized protein</fullName>
    </submittedName>
</protein>
<reference evidence="1" key="2">
    <citation type="journal article" date="2022" name="New Phytol.">
        <title>Evolutionary transition to the ectomycorrhizal habit in the genomes of a hyperdiverse lineage of mushroom-forming fungi.</title>
        <authorList>
            <person name="Looney B."/>
            <person name="Miyauchi S."/>
            <person name="Morin E."/>
            <person name="Drula E."/>
            <person name="Courty P.E."/>
            <person name="Kohler A."/>
            <person name="Kuo A."/>
            <person name="LaButti K."/>
            <person name="Pangilinan J."/>
            <person name="Lipzen A."/>
            <person name="Riley R."/>
            <person name="Andreopoulos W."/>
            <person name="He G."/>
            <person name="Johnson J."/>
            <person name="Nolan M."/>
            <person name="Tritt A."/>
            <person name="Barry K.W."/>
            <person name="Grigoriev I.V."/>
            <person name="Nagy L.G."/>
            <person name="Hibbett D."/>
            <person name="Henrissat B."/>
            <person name="Matheny P.B."/>
            <person name="Labbe J."/>
            <person name="Martin F.M."/>
        </authorList>
    </citation>
    <scope>NUCLEOTIDE SEQUENCE</scope>
    <source>
        <strain evidence="1">FP105234-sp</strain>
    </source>
</reference>
<accession>A0ACB8R6Q8</accession>
<organism evidence="1 2">
    <name type="scientific">Auriscalpium vulgare</name>
    <dbReference type="NCBI Taxonomy" id="40419"/>
    <lineage>
        <taxon>Eukaryota</taxon>
        <taxon>Fungi</taxon>
        <taxon>Dikarya</taxon>
        <taxon>Basidiomycota</taxon>
        <taxon>Agaricomycotina</taxon>
        <taxon>Agaricomycetes</taxon>
        <taxon>Russulales</taxon>
        <taxon>Auriscalpiaceae</taxon>
        <taxon>Auriscalpium</taxon>
    </lineage>
</organism>
<gene>
    <name evidence="1" type="ORF">FA95DRAFT_1021540</name>
</gene>
<sequence>MAGCARRASASAHGRIGPPEGPAFTARAELNDFLQANRTGFISTSDSPGLSYVYTFARHHKGFLTPTVRLRAREPSYHLAAVPFSSASRRSSLFVPFVMYSSSSGGGCACGTCTSRFWTGPSRWPPARYRLTRISWDGCSSSAALGNRQANGSSGTLSAQCELISALGRRAKFNQPGADTASNLPENDDTRLLKQIDLTSSNPAAPDELLGHLDPSAQPAL</sequence>